<dbReference type="Gene3D" id="3.40.50.150">
    <property type="entry name" value="Vaccinia Virus protein VP39"/>
    <property type="match status" value="1"/>
</dbReference>
<dbReference type="AlphaFoldDB" id="A0A5Q3QI11"/>
<dbReference type="KEGG" id="sace:GIY23_13935"/>
<dbReference type="RefSeq" id="WP_154077059.1">
    <property type="nucleotide sequence ID" value="NZ_CP045929.1"/>
</dbReference>
<gene>
    <name evidence="2" type="ORF">GIY23_13935</name>
</gene>
<organism evidence="2 3">
    <name type="scientific">Allosaccharopolyspora coralli</name>
    <dbReference type="NCBI Taxonomy" id="2665642"/>
    <lineage>
        <taxon>Bacteria</taxon>
        <taxon>Bacillati</taxon>
        <taxon>Actinomycetota</taxon>
        <taxon>Actinomycetes</taxon>
        <taxon>Pseudonocardiales</taxon>
        <taxon>Pseudonocardiaceae</taxon>
        <taxon>Allosaccharopolyspora</taxon>
    </lineage>
</organism>
<accession>A0A5Q3QI11</accession>
<proteinExistence type="predicted"/>
<dbReference type="SUPFAM" id="SSF53335">
    <property type="entry name" value="S-adenosyl-L-methionine-dependent methyltransferases"/>
    <property type="match status" value="1"/>
</dbReference>
<dbReference type="InterPro" id="IPR006764">
    <property type="entry name" value="SAM_dep_MeTrfase_SAV2177_type"/>
</dbReference>
<evidence type="ECO:0000256" key="1">
    <source>
        <dbReference type="SAM" id="MobiDB-lite"/>
    </source>
</evidence>
<feature type="region of interest" description="Disordered" evidence="1">
    <location>
        <begin position="1"/>
        <end position="23"/>
    </location>
</feature>
<protein>
    <recommendedName>
        <fullName evidence="4">SAM-dependent methyltransferase</fullName>
    </recommendedName>
</protein>
<evidence type="ECO:0000313" key="2">
    <source>
        <dbReference type="EMBL" id="QGK70477.1"/>
    </source>
</evidence>
<dbReference type="Proteomes" id="UP000371041">
    <property type="component" value="Chromosome"/>
</dbReference>
<dbReference type="EMBL" id="CP045929">
    <property type="protein sequence ID" value="QGK70477.1"/>
    <property type="molecule type" value="Genomic_DNA"/>
</dbReference>
<evidence type="ECO:0000313" key="3">
    <source>
        <dbReference type="Proteomes" id="UP000371041"/>
    </source>
</evidence>
<reference evidence="3" key="1">
    <citation type="submission" date="2019-11" db="EMBL/GenBank/DDBJ databases">
        <title>The complete genome sequence of Saccharopolyspora sp. E2A.</title>
        <authorList>
            <person name="Zhang G."/>
        </authorList>
    </citation>
    <scope>NUCLEOTIDE SEQUENCE [LARGE SCALE GENOMIC DNA]</scope>
    <source>
        <strain evidence="3">E2A</strain>
    </source>
</reference>
<evidence type="ECO:0008006" key="4">
    <source>
        <dbReference type="Google" id="ProtNLM"/>
    </source>
</evidence>
<dbReference type="Pfam" id="PF04672">
    <property type="entry name" value="Methyltransf_19"/>
    <property type="match status" value="1"/>
</dbReference>
<dbReference type="PIRSF" id="PIRSF017393">
    <property type="entry name" value="MTase_SAV2177"/>
    <property type="match status" value="1"/>
</dbReference>
<dbReference type="InterPro" id="IPR029063">
    <property type="entry name" value="SAM-dependent_MTases_sf"/>
</dbReference>
<name>A0A5Q3QI11_9PSEU</name>
<keyword evidence="3" id="KW-1185">Reference proteome</keyword>
<sequence length="284" mass="30739">MASQASSAQGTGAPVELDGIDTNEPSIARSYDAVLGGKDNYAIDREVRDQLLTVAPELGALARDNRAFLIRATRFLAATAGIEQFLDCGSGLPTAENTHDAARRVNVDARVVYVDNDAVCAAHGRALLDDQDHVRFVEADLAAPQRLLSDPTVRTTLDLDRPLALYQVGTLHHLPDEDDPAAIMAEYIDALPAGSYVVLSHFFHPGEAEPELSALATRLEATFLHSPMGTGRFRTHDEIAAYLDGLDLLPPGLVYLNDWWPDGPQPTQLDPVRNLMIGAVGIKR</sequence>